<feature type="region of interest" description="Disordered" evidence="1">
    <location>
        <begin position="155"/>
        <end position="183"/>
    </location>
</feature>
<reference evidence="2" key="1">
    <citation type="journal article" date="2022" name="Int. J. Mol. Sci.">
        <title>Draft Genome of Tanacetum Coccineum: Genomic Comparison of Closely Related Tanacetum-Family Plants.</title>
        <authorList>
            <person name="Yamashiro T."/>
            <person name="Shiraishi A."/>
            <person name="Nakayama K."/>
            <person name="Satake H."/>
        </authorList>
    </citation>
    <scope>NUCLEOTIDE SEQUENCE</scope>
</reference>
<gene>
    <name evidence="2" type="ORF">Tco_0702377</name>
</gene>
<reference evidence="2" key="2">
    <citation type="submission" date="2022-01" db="EMBL/GenBank/DDBJ databases">
        <authorList>
            <person name="Yamashiro T."/>
            <person name="Shiraishi A."/>
            <person name="Satake H."/>
            <person name="Nakayama K."/>
        </authorList>
    </citation>
    <scope>NUCLEOTIDE SEQUENCE</scope>
</reference>
<keyword evidence="3" id="KW-1185">Reference proteome</keyword>
<comment type="caution">
    <text evidence="2">The sequence shown here is derived from an EMBL/GenBank/DDBJ whole genome shotgun (WGS) entry which is preliminary data.</text>
</comment>
<sequence>MDRDSAHMVAASKVPMLKPDEYELWRMRMEHYIQIDYSLWKVIKNGNAPPITKVVKGVETIITLTTAEERHKGDAKSLLQAEKRFGWNVATKKTQRNLLKQHTSSTNRAVNTAHGATTTSTLATAVNSITIDNLSDVVICYEEVIKKDFKTVKSKRKQSRSIALKARKGSSDDDSSTSDSEDEEYVMAVKDFKKFFKRRG</sequence>
<evidence type="ECO:0000313" key="2">
    <source>
        <dbReference type="EMBL" id="GJS69536.1"/>
    </source>
</evidence>
<accession>A0ABQ4XWF5</accession>
<feature type="compositionally biased region" description="Acidic residues" evidence="1">
    <location>
        <begin position="172"/>
        <end position="183"/>
    </location>
</feature>
<name>A0ABQ4XWF5_9ASTR</name>
<dbReference type="Proteomes" id="UP001151760">
    <property type="component" value="Unassembled WGS sequence"/>
</dbReference>
<protein>
    <recommendedName>
        <fullName evidence="4">DUF4219 domain-containing protein</fullName>
    </recommendedName>
</protein>
<proteinExistence type="predicted"/>
<evidence type="ECO:0008006" key="4">
    <source>
        <dbReference type="Google" id="ProtNLM"/>
    </source>
</evidence>
<evidence type="ECO:0000256" key="1">
    <source>
        <dbReference type="SAM" id="MobiDB-lite"/>
    </source>
</evidence>
<organism evidence="2 3">
    <name type="scientific">Tanacetum coccineum</name>
    <dbReference type="NCBI Taxonomy" id="301880"/>
    <lineage>
        <taxon>Eukaryota</taxon>
        <taxon>Viridiplantae</taxon>
        <taxon>Streptophyta</taxon>
        <taxon>Embryophyta</taxon>
        <taxon>Tracheophyta</taxon>
        <taxon>Spermatophyta</taxon>
        <taxon>Magnoliopsida</taxon>
        <taxon>eudicotyledons</taxon>
        <taxon>Gunneridae</taxon>
        <taxon>Pentapetalae</taxon>
        <taxon>asterids</taxon>
        <taxon>campanulids</taxon>
        <taxon>Asterales</taxon>
        <taxon>Asteraceae</taxon>
        <taxon>Asteroideae</taxon>
        <taxon>Anthemideae</taxon>
        <taxon>Anthemidinae</taxon>
        <taxon>Tanacetum</taxon>
    </lineage>
</organism>
<evidence type="ECO:0000313" key="3">
    <source>
        <dbReference type="Proteomes" id="UP001151760"/>
    </source>
</evidence>
<dbReference type="EMBL" id="BQNB010009868">
    <property type="protein sequence ID" value="GJS69536.1"/>
    <property type="molecule type" value="Genomic_DNA"/>
</dbReference>